<sequence>MAAILYLHFGRCSQLPYSVAIKTCSLHQPPQNPALPGFILIGIKIVNSFRNYLVILYFIQHVLKYDW</sequence>
<name>A0A0E2HF73_9FIRM</name>
<dbReference type="AlphaFoldDB" id="A0A0E2HF73"/>
<accession>A0A0E2HF73</accession>
<evidence type="ECO:0000313" key="2">
    <source>
        <dbReference type="Proteomes" id="UP000013085"/>
    </source>
</evidence>
<comment type="caution">
    <text evidence="1">The sequence shown here is derived from an EMBL/GenBank/DDBJ whole genome shotgun (WGS) entry which is preliminary data.</text>
</comment>
<reference evidence="1 2" key="1">
    <citation type="submission" date="2013-01" db="EMBL/GenBank/DDBJ databases">
        <title>The Genome Sequence of Clostridium clostridioforme 90A8.</title>
        <authorList>
            <consortium name="The Broad Institute Genome Sequencing Platform"/>
            <person name="Earl A."/>
            <person name="Ward D."/>
            <person name="Feldgarden M."/>
            <person name="Gevers D."/>
            <person name="Courvalin P."/>
            <person name="Lambert T."/>
            <person name="Walker B."/>
            <person name="Young S.K."/>
            <person name="Zeng Q."/>
            <person name="Gargeya S."/>
            <person name="Fitzgerald M."/>
            <person name="Haas B."/>
            <person name="Abouelleil A."/>
            <person name="Alvarado L."/>
            <person name="Arachchi H.M."/>
            <person name="Berlin A.M."/>
            <person name="Chapman S.B."/>
            <person name="Dewar J."/>
            <person name="Goldberg J."/>
            <person name="Griggs A."/>
            <person name="Gujja S."/>
            <person name="Hansen M."/>
            <person name="Howarth C."/>
            <person name="Imamovic A."/>
            <person name="Larimer J."/>
            <person name="McCowan C."/>
            <person name="Murphy C."/>
            <person name="Neiman D."/>
            <person name="Pearson M."/>
            <person name="Priest M."/>
            <person name="Roberts A."/>
            <person name="Saif S."/>
            <person name="Shea T."/>
            <person name="Sisk P."/>
            <person name="Sykes S."/>
            <person name="Wortman J."/>
            <person name="Nusbaum C."/>
            <person name="Birren B."/>
        </authorList>
    </citation>
    <scope>NUCLEOTIDE SEQUENCE [LARGE SCALE GENOMIC DNA]</scope>
    <source>
        <strain evidence="1 2">90A8</strain>
    </source>
</reference>
<organism evidence="1 2">
    <name type="scientific">[Clostridium] clostridioforme 90A8</name>
    <dbReference type="NCBI Taxonomy" id="999408"/>
    <lineage>
        <taxon>Bacteria</taxon>
        <taxon>Bacillati</taxon>
        <taxon>Bacillota</taxon>
        <taxon>Clostridia</taxon>
        <taxon>Lachnospirales</taxon>
        <taxon>Lachnospiraceae</taxon>
        <taxon>Enterocloster</taxon>
    </lineage>
</organism>
<proteinExistence type="predicted"/>
<protein>
    <submittedName>
        <fullName evidence="1">Uncharacterized protein</fullName>
    </submittedName>
</protein>
<dbReference type="Proteomes" id="UP000013085">
    <property type="component" value="Unassembled WGS sequence"/>
</dbReference>
<evidence type="ECO:0000313" key="1">
    <source>
        <dbReference type="EMBL" id="ENZ19037.1"/>
    </source>
</evidence>
<dbReference type="EMBL" id="AGYR01000006">
    <property type="protein sequence ID" value="ENZ19037.1"/>
    <property type="molecule type" value="Genomic_DNA"/>
</dbReference>
<gene>
    <name evidence="1" type="ORF">HMPREF1090_00909</name>
</gene>
<dbReference type="HOGENOM" id="CLU_205114_0_0_9"/>